<feature type="non-terminal residue" evidence="2">
    <location>
        <position position="1"/>
    </location>
</feature>
<reference evidence="3" key="1">
    <citation type="submission" date="2022-10" db="EMBL/GenBank/DDBJ databases">
        <title>Genome assembly of Pristionchus species.</title>
        <authorList>
            <person name="Yoshida K."/>
            <person name="Sommer R.J."/>
        </authorList>
    </citation>
    <scope>NUCLEOTIDE SEQUENCE [LARGE SCALE GENOMIC DNA]</scope>
    <source>
        <strain evidence="3">RS5460</strain>
    </source>
</reference>
<gene>
    <name evidence="2" type="ORF">PMAYCL1PPCAC_03770</name>
</gene>
<keyword evidence="1" id="KW-0472">Membrane</keyword>
<keyword evidence="3" id="KW-1185">Reference proteome</keyword>
<proteinExistence type="predicted"/>
<evidence type="ECO:0000313" key="2">
    <source>
        <dbReference type="EMBL" id="GMR33575.1"/>
    </source>
</evidence>
<dbReference type="EMBL" id="BTRK01000001">
    <property type="protein sequence ID" value="GMR33575.1"/>
    <property type="molecule type" value="Genomic_DNA"/>
</dbReference>
<comment type="caution">
    <text evidence="2">The sequence shown here is derived from an EMBL/GenBank/DDBJ whole genome shotgun (WGS) entry which is preliminary data.</text>
</comment>
<evidence type="ECO:0000313" key="3">
    <source>
        <dbReference type="Proteomes" id="UP001328107"/>
    </source>
</evidence>
<keyword evidence="1" id="KW-0812">Transmembrane</keyword>
<dbReference type="AlphaFoldDB" id="A0AAN5C7G6"/>
<sequence>KYLEATGDRNWDREAVRKVLGYAGTAPLPFAISGCLAFCGNWPNLLVPTAVFYSTSMTFAVVPFFFCFVVIMDGIANREIEDVLWAGAWMVPVLALFAFLIHGYGIMMRVRNDMREDYLDANPHLIPDSEPTSEVLTEVD</sequence>
<accession>A0AAN5C7G6</accession>
<feature type="transmembrane region" description="Helical" evidence="1">
    <location>
        <begin position="83"/>
        <end position="105"/>
    </location>
</feature>
<name>A0AAN5C7G6_9BILA</name>
<feature type="transmembrane region" description="Helical" evidence="1">
    <location>
        <begin position="20"/>
        <end position="39"/>
    </location>
</feature>
<organism evidence="2 3">
    <name type="scientific">Pristionchus mayeri</name>
    <dbReference type="NCBI Taxonomy" id="1317129"/>
    <lineage>
        <taxon>Eukaryota</taxon>
        <taxon>Metazoa</taxon>
        <taxon>Ecdysozoa</taxon>
        <taxon>Nematoda</taxon>
        <taxon>Chromadorea</taxon>
        <taxon>Rhabditida</taxon>
        <taxon>Rhabditina</taxon>
        <taxon>Diplogasteromorpha</taxon>
        <taxon>Diplogasteroidea</taxon>
        <taxon>Neodiplogasteridae</taxon>
        <taxon>Pristionchus</taxon>
    </lineage>
</organism>
<feature type="transmembrane region" description="Helical" evidence="1">
    <location>
        <begin position="51"/>
        <end position="71"/>
    </location>
</feature>
<evidence type="ECO:0000256" key="1">
    <source>
        <dbReference type="SAM" id="Phobius"/>
    </source>
</evidence>
<dbReference type="Proteomes" id="UP001328107">
    <property type="component" value="Unassembled WGS sequence"/>
</dbReference>
<keyword evidence="1" id="KW-1133">Transmembrane helix</keyword>
<protein>
    <submittedName>
        <fullName evidence="2">Uncharacterized protein</fullName>
    </submittedName>
</protein>